<evidence type="ECO:0000313" key="2">
    <source>
        <dbReference type="Proteomes" id="UP000240760"/>
    </source>
</evidence>
<protein>
    <submittedName>
        <fullName evidence="1">Uncharacterized protein</fullName>
    </submittedName>
</protein>
<dbReference type="Proteomes" id="UP000240760">
    <property type="component" value="Unassembled WGS sequence"/>
</dbReference>
<organism evidence="1 2">
    <name type="scientific">Trichoderma longibrachiatum ATCC 18648</name>
    <dbReference type="NCBI Taxonomy" id="983965"/>
    <lineage>
        <taxon>Eukaryota</taxon>
        <taxon>Fungi</taxon>
        <taxon>Dikarya</taxon>
        <taxon>Ascomycota</taxon>
        <taxon>Pezizomycotina</taxon>
        <taxon>Sordariomycetes</taxon>
        <taxon>Hypocreomycetidae</taxon>
        <taxon>Hypocreales</taxon>
        <taxon>Hypocreaceae</taxon>
        <taxon>Trichoderma</taxon>
    </lineage>
</organism>
<keyword evidence="2" id="KW-1185">Reference proteome</keyword>
<reference evidence="1 2" key="1">
    <citation type="submission" date="2016-07" db="EMBL/GenBank/DDBJ databases">
        <title>Multiple horizontal gene transfer events from other fungi enriched the ability of initially mycotrophic Trichoderma (Ascomycota) to feed on dead plant biomass.</title>
        <authorList>
            <consortium name="DOE Joint Genome Institute"/>
            <person name="Aerts A."/>
            <person name="Atanasova L."/>
            <person name="Chenthamara K."/>
            <person name="Zhang J."/>
            <person name="Grujic M."/>
            <person name="Henrissat B."/>
            <person name="Kuo A."/>
            <person name="Salamov A."/>
            <person name="Lipzen A."/>
            <person name="Labutti K."/>
            <person name="Barry K."/>
            <person name="Miao Y."/>
            <person name="Rahimi M.J."/>
            <person name="Shen Q."/>
            <person name="Grigoriev I.V."/>
            <person name="Kubicek C.P."/>
            <person name="Druzhinina I.S."/>
        </authorList>
    </citation>
    <scope>NUCLEOTIDE SEQUENCE [LARGE SCALE GENOMIC DNA]</scope>
    <source>
        <strain evidence="1 2">ATCC 18648</strain>
    </source>
</reference>
<name>A0A2T4CHG7_TRILO</name>
<gene>
    <name evidence="1" type="ORF">M440DRAFT_73804</name>
</gene>
<sequence>MLPLLDLTHRLPERACELRPADVDDLTVQIGTAHSWPSGLYALSEERLPGSAIGCSLCCCYIYSLWTMLSASHDLDVAQDTKARMNLRGNSFRYKRIVAGETRLLIHCFMLPPLLETLVCYEPKALLCKLISLISVRVSTRSDRSQAKIKKNDIDHVYIVYSRSSLLHGLGLLTRKSHTYVTPCHRASLPAYSSTGDPICPSEFKLDLPAPLADVNAAIPVFPFSPCNHTRRSGLLVFLEQNIHPKEIYTNALMLKRGCSAPANCVSNRLPRTCAPSLNGCFSLVMTCRPCERMVKLAPTRGMDNHEGPS</sequence>
<accession>A0A2T4CHG7</accession>
<proteinExistence type="predicted"/>
<evidence type="ECO:0000313" key="1">
    <source>
        <dbReference type="EMBL" id="PTB80996.1"/>
    </source>
</evidence>
<dbReference type="EMBL" id="KZ679126">
    <property type="protein sequence ID" value="PTB80996.1"/>
    <property type="molecule type" value="Genomic_DNA"/>
</dbReference>
<dbReference type="AlphaFoldDB" id="A0A2T4CHG7"/>